<comment type="caution">
    <text evidence="5">Lacks conserved residue(s) required for the propagation of feature annotation.</text>
</comment>
<evidence type="ECO:0000256" key="1">
    <source>
        <dbReference type="ARBA" id="ARBA00011073"/>
    </source>
</evidence>
<dbReference type="GO" id="GO:0004252">
    <property type="term" value="F:serine-type endopeptidase activity"/>
    <property type="evidence" value="ECO:0007669"/>
    <property type="project" value="InterPro"/>
</dbReference>
<dbReference type="InterPro" id="IPR023828">
    <property type="entry name" value="Peptidase_S8_Ser-AS"/>
</dbReference>
<accession>A0A7S3B5C1</accession>
<evidence type="ECO:0000256" key="5">
    <source>
        <dbReference type="PROSITE-ProRule" id="PRU01240"/>
    </source>
</evidence>
<protein>
    <recommendedName>
        <fullName evidence="6">Peptidase S8/S53 domain-containing protein</fullName>
    </recommendedName>
</protein>
<dbReference type="InterPro" id="IPR050131">
    <property type="entry name" value="Peptidase_S8_subtilisin-like"/>
</dbReference>
<dbReference type="PANTHER" id="PTHR43806:SF11">
    <property type="entry name" value="CEREVISIN-RELATED"/>
    <property type="match status" value="1"/>
</dbReference>
<evidence type="ECO:0000256" key="2">
    <source>
        <dbReference type="ARBA" id="ARBA00022670"/>
    </source>
</evidence>
<keyword evidence="3" id="KW-0378">Hydrolase</keyword>
<dbReference type="PROSITE" id="PS51892">
    <property type="entry name" value="SUBTILASE"/>
    <property type="match status" value="1"/>
</dbReference>
<gene>
    <name evidence="7" type="ORF">PSIN1315_LOCUS568</name>
</gene>
<reference evidence="7" key="1">
    <citation type="submission" date="2021-01" db="EMBL/GenBank/DDBJ databases">
        <authorList>
            <person name="Corre E."/>
            <person name="Pelletier E."/>
            <person name="Niang G."/>
            <person name="Scheremetjew M."/>
            <person name="Finn R."/>
            <person name="Kale V."/>
            <person name="Holt S."/>
            <person name="Cochrane G."/>
            <person name="Meng A."/>
            <person name="Brown T."/>
            <person name="Cohen L."/>
        </authorList>
    </citation>
    <scope>NUCLEOTIDE SEQUENCE</scope>
    <source>
        <strain evidence="7">RCC927</strain>
    </source>
</reference>
<dbReference type="InterPro" id="IPR036852">
    <property type="entry name" value="Peptidase_S8/S53_dom_sf"/>
</dbReference>
<proteinExistence type="inferred from homology"/>
<dbReference type="SUPFAM" id="SSF52743">
    <property type="entry name" value="Subtilisin-like"/>
    <property type="match status" value="1"/>
</dbReference>
<dbReference type="AlphaFoldDB" id="A0A7S3B5C1"/>
<dbReference type="InterPro" id="IPR000209">
    <property type="entry name" value="Peptidase_S8/S53_dom"/>
</dbReference>
<evidence type="ECO:0000259" key="6">
    <source>
        <dbReference type="Pfam" id="PF00082"/>
    </source>
</evidence>
<dbReference type="GO" id="GO:0006508">
    <property type="term" value="P:proteolysis"/>
    <property type="evidence" value="ECO:0007669"/>
    <property type="project" value="UniProtKB-KW"/>
</dbReference>
<dbReference type="PANTHER" id="PTHR43806">
    <property type="entry name" value="PEPTIDASE S8"/>
    <property type="match status" value="1"/>
</dbReference>
<comment type="similarity">
    <text evidence="1 5">Belongs to the peptidase S8 family.</text>
</comment>
<dbReference type="PROSITE" id="PS00138">
    <property type="entry name" value="SUBTILASE_SER"/>
    <property type="match status" value="1"/>
</dbReference>
<dbReference type="EMBL" id="HBHY01000889">
    <property type="protein sequence ID" value="CAE0125429.1"/>
    <property type="molecule type" value="Transcribed_RNA"/>
</dbReference>
<dbReference type="Pfam" id="PF00082">
    <property type="entry name" value="Peptidase_S8"/>
    <property type="match status" value="1"/>
</dbReference>
<organism evidence="7">
    <name type="scientific">Prasinoderma singulare</name>
    <dbReference type="NCBI Taxonomy" id="676789"/>
    <lineage>
        <taxon>Eukaryota</taxon>
        <taxon>Viridiplantae</taxon>
        <taxon>Prasinodermophyta</taxon>
        <taxon>Prasinodermophyceae</taxon>
        <taxon>Prasinodermales</taxon>
        <taxon>Prasinodermaceae</taxon>
        <taxon>Prasinoderma</taxon>
    </lineage>
</organism>
<name>A0A7S3B5C1_9VIRI</name>
<keyword evidence="4" id="KW-0720">Serine protease</keyword>
<sequence>MSLGSVYSESSNIMVQSLVGAGVFVAVAAGNSDQDACTTSPASEDSAMTVGATNADDSKALYSNWGGCVDIFAPGTAITSAYPVDAGKQPCDTCTATLGGTSMATPFVAAVAALVREAYPQATTGEVRAYIDAAALTGSVFALDPSALGITDNTDEVDNVEATANKMLSVDAELWGAAKLQLNNAAAAATPECGDDAYTQEDWDVSCPQIGAVVCGARTDEDHVDAQGAPLLRPVRTGTLTCEPPLDPTTGEPTCVCAPSRPSLPVARSCATSELDFTYLPSCGLPSGTIDSVSWLEGKRLTFTPRAGGDTYSVVAEALEFDGSAYVLPHTSYAKGKNYAKKLRKGGAAKVSIPGGKFKAYAPGKKGAGGKVKSFKKFYVGAQGFVALDKVKKSLKPGLESHFHPKRSAGFSVSALYSELDLSKGGDVYVSEEGSKAYVTYSQVPAVAESKVSDYAGQNTVQVEFDLKSHAISVSYKSVVPLLAGRAVVGVALPKSDPAAFIASADFAEYNFESAPNSA</sequence>
<dbReference type="Gene3D" id="3.40.50.200">
    <property type="entry name" value="Peptidase S8/S53 domain"/>
    <property type="match status" value="1"/>
</dbReference>
<evidence type="ECO:0000256" key="3">
    <source>
        <dbReference type="ARBA" id="ARBA00022801"/>
    </source>
</evidence>
<feature type="domain" description="Peptidase S8/S53" evidence="6">
    <location>
        <begin position="1"/>
        <end position="135"/>
    </location>
</feature>
<evidence type="ECO:0000313" key="7">
    <source>
        <dbReference type="EMBL" id="CAE0125429.1"/>
    </source>
</evidence>
<keyword evidence="2" id="KW-0645">Protease</keyword>
<dbReference type="GO" id="GO:0005615">
    <property type="term" value="C:extracellular space"/>
    <property type="evidence" value="ECO:0007669"/>
    <property type="project" value="TreeGrafter"/>
</dbReference>
<evidence type="ECO:0000256" key="4">
    <source>
        <dbReference type="ARBA" id="ARBA00022825"/>
    </source>
</evidence>